<dbReference type="EMBL" id="SUNI01000012">
    <property type="protein sequence ID" value="TJZ91065.1"/>
    <property type="molecule type" value="Genomic_DNA"/>
</dbReference>
<sequence>MNLLHLNDRPGAYPPSLYAADSPPPAARPPLQGEARADVAVIGAGFTGLSAALHLARRGLSVTVIEAQRVGFGASGRNGGQIGSGQRQEVDWLEAQLGHDTARRLWDLGEEAKALTRALAAEAGVPVRDGIAHACRSDAEVDHARHMADHLARHYDYDKVQALDRDGLAQALGSTAYAGGDLDRGAGHVQPLALTLGLARLAEAAGARIHEGSEVTGIDHAPHSGTPSTVRTAEGHVTADHVILACNGYLGALDRDIAARVMPINNYIVATEPLGDAFPEILPDRIAAADTKFVVNYWRLDDRRRLIFGGGETATYRFPRDIEGVVRPHLLSVYPQLADIPLAHAWGGTLAITMNRMPCFARPAPNCLSASGYSGHGVAMATLAGRLMAEAVAGQAEGFDAMAAVPTRAFPGGAALRAPLLVAGMAWFGLRDRLGF</sequence>
<comment type="caution">
    <text evidence="3">The sequence shown here is derived from an EMBL/GenBank/DDBJ whole genome shotgun (WGS) entry which is preliminary data.</text>
</comment>
<accession>A0A4U0R7W2</accession>
<dbReference type="OrthoDB" id="9806601at2"/>
<protein>
    <submittedName>
        <fullName evidence="3">FAD-binding oxidoreductase</fullName>
    </submittedName>
</protein>
<evidence type="ECO:0000256" key="1">
    <source>
        <dbReference type="ARBA" id="ARBA00023002"/>
    </source>
</evidence>
<dbReference type="GO" id="GO:0016491">
    <property type="term" value="F:oxidoreductase activity"/>
    <property type="evidence" value="ECO:0007669"/>
    <property type="project" value="UniProtKB-KW"/>
</dbReference>
<dbReference type="SUPFAM" id="SSF51905">
    <property type="entry name" value="FAD/NAD(P)-binding domain"/>
    <property type="match status" value="1"/>
</dbReference>
<dbReference type="InterPro" id="IPR036188">
    <property type="entry name" value="FAD/NAD-bd_sf"/>
</dbReference>
<dbReference type="Gene3D" id="3.50.50.60">
    <property type="entry name" value="FAD/NAD(P)-binding domain"/>
    <property type="match status" value="1"/>
</dbReference>
<name>A0A4U0R7W2_9RHOB</name>
<dbReference type="PANTHER" id="PTHR13847">
    <property type="entry name" value="SARCOSINE DEHYDROGENASE-RELATED"/>
    <property type="match status" value="1"/>
</dbReference>
<dbReference type="PRINTS" id="PR00420">
    <property type="entry name" value="RNGMNOXGNASE"/>
</dbReference>
<dbReference type="RefSeq" id="WP_136886481.1">
    <property type="nucleotide sequence ID" value="NZ_SUNI01000012.1"/>
</dbReference>
<keyword evidence="1" id="KW-0560">Oxidoreductase</keyword>
<dbReference type="PANTHER" id="PTHR13847:SF281">
    <property type="entry name" value="FAD DEPENDENT OXIDOREDUCTASE DOMAIN-CONTAINING PROTEIN"/>
    <property type="match status" value="1"/>
</dbReference>
<keyword evidence="4" id="KW-1185">Reference proteome</keyword>
<evidence type="ECO:0000313" key="3">
    <source>
        <dbReference type="EMBL" id="TJZ91065.1"/>
    </source>
</evidence>
<dbReference type="GO" id="GO:0005737">
    <property type="term" value="C:cytoplasm"/>
    <property type="evidence" value="ECO:0007669"/>
    <property type="project" value="TreeGrafter"/>
</dbReference>
<organism evidence="3 4">
    <name type="scientific">Paracoccus gahaiensis</name>
    <dbReference type="NCBI Taxonomy" id="1706839"/>
    <lineage>
        <taxon>Bacteria</taxon>
        <taxon>Pseudomonadati</taxon>
        <taxon>Pseudomonadota</taxon>
        <taxon>Alphaproteobacteria</taxon>
        <taxon>Rhodobacterales</taxon>
        <taxon>Paracoccaceae</taxon>
        <taxon>Paracoccus</taxon>
    </lineage>
</organism>
<evidence type="ECO:0000259" key="2">
    <source>
        <dbReference type="Pfam" id="PF01266"/>
    </source>
</evidence>
<dbReference type="InterPro" id="IPR006076">
    <property type="entry name" value="FAD-dep_OxRdtase"/>
</dbReference>
<dbReference type="Gene3D" id="3.30.9.10">
    <property type="entry name" value="D-Amino Acid Oxidase, subunit A, domain 2"/>
    <property type="match status" value="1"/>
</dbReference>
<dbReference type="Proteomes" id="UP000309747">
    <property type="component" value="Unassembled WGS sequence"/>
</dbReference>
<gene>
    <name evidence="3" type="ORF">FA743_12705</name>
</gene>
<proteinExistence type="predicted"/>
<feature type="domain" description="FAD dependent oxidoreductase" evidence="2">
    <location>
        <begin position="38"/>
        <end position="390"/>
    </location>
</feature>
<dbReference type="AlphaFoldDB" id="A0A4U0R7W2"/>
<dbReference type="Pfam" id="PF01266">
    <property type="entry name" value="DAO"/>
    <property type="match status" value="1"/>
</dbReference>
<reference evidence="3 4" key="1">
    <citation type="submission" date="2019-04" db="EMBL/GenBank/DDBJ databases">
        <authorList>
            <person name="Li J."/>
        </authorList>
    </citation>
    <scope>NUCLEOTIDE SEQUENCE [LARGE SCALE GENOMIC DNA]</scope>
    <source>
        <strain evidence="3 4">KCTC 42687</strain>
    </source>
</reference>
<evidence type="ECO:0000313" key="4">
    <source>
        <dbReference type="Proteomes" id="UP000309747"/>
    </source>
</evidence>